<keyword evidence="3" id="KW-1185">Reference proteome</keyword>
<evidence type="ECO:0000259" key="1">
    <source>
        <dbReference type="Pfam" id="PF10047"/>
    </source>
</evidence>
<evidence type="ECO:0000313" key="2">
    <source>
        <dbReference type="EMBL" id="SNX45496.1"/>
    </source>
</evidence>
<dbReference type="Pfam" id="PF10047">
    <property type="entry name" value="DUF2281"/>
    <property type="match status" value="1"/>
</dbReference>
<dbReference type="Proteomes" id="UP000219042">
    <property type="component" value="Unassembled WGS sequence"/>
</dbReference>
<gene>
    <name evidence="2" type="ORF">SAMN05421731_10550</name>
</gene>
<sequence>MSIAQAIFLQVQNLPEDQAKEVLDFANFLAQKSTSAETNHKGKRKSNLLKNKVKIIDEDWHKPNYTIEEDFYQ</sequence>
<dbReference type="InterPro" id="IPR018739">
    <property type="entry name" value="DUF2281"/>
</dbReference>
<feature type="domain" description="DUF2281" evidence="1">
    <location>
        <begin position="10"/>
        <end position="58"/>
    </location>
</feature>
<protein>
    <recommendedName>
        <fullName evidence="1">DUF2281 domain-containing protein</fullName>
    </recommendedName>
</protein>
<reference evidence="3" key="1">
    <citation type="submission" date="2016-09" db="EMBL/GenBank/DDBJ databases">
        <authorList>
            <person name="Varghese N."/>
            <person name="Submissions S."/>
        </authorList>
    </citation>
    <scope>NUCLEOTIDE SEQUENCE [LARGE SCALE GENOMIC DNA]</scope>
    <source>
        <strain evidence="3">ANC 4466</strain>
    </source>
</reference>
<dbReference type="EMBL" id="OANT01000005">
    <property type="protein sequence ID" value="SNX45496.1"/>
    <property type="molecule type" value="Genomic_DNA"/>
</dbReference>
<evidence type="ECO:0000313" key="3">
    <source>
        <dbReference type="Proteomes" id="UP000219042"/>
    </source>
</evidence>
<accession>A0A240EAC0</accession>
<dbReference type="AlphaFoldDB" id="A0A240EAC0"/>
<dbReference type="RefSeq" id="WP_097079278.1">
    <property type="nucleotide sequence ID" value="NZ_BAABHT010000005.1"/>
</dbReference>
<proteinExistence type="predicted"/>
<name>A0A240EAC0_9GAMM</name>
<organism evidence="2 3">
    <name type="scientific">Acinetobacter puyangensis</name>
    <dbReference type="NCBI Taxonomy" id="1096779"/>
    <lineage>
        <taxon>Bacteria</taxon>
        <taxon>Pseudomonadati</taxon>
        <taxon>Pseudomonadota</taxon>
        <taxon>Gammaproteobacteria</taxon>
        <taxon>Moraxellales</taxon>
        <taxon>Moraxellaceae</taxon>
        <taxon>Acinetobacter</taxon>
    </lineage>
</organism>
<dbReference type="OrthoDB" id="8451054at2"/>